<dbReference type="InterPro" id="IPR006141">
    <property type="entry name" value="Intein_N"/>
</dbReference>
<dbReference type="AlphaFoldDB" id="A0A8S1SZF6"/>
<dbReference type="GO" id="GO:0016539">
    <property type="term" value="P:intein-mediated protein splicing"/>
    <property type="evidence" value="ECO:0007669"/>
    <property type="project" value="InterPro"/>
</dbReference>
<evidence type="ECO:0000313" key="2">
    <source>
        <dbReference type="Proteomes" id="UP000689195"/>
    </source>
</evidence>
<accession>A0A8S1SZF6</accession>
<protein>
    <submittedName>
        <fullName evidence="1">Uncharacterized protein</fullName>
    </submittedName>
</protein>
<dbReference type="PROSITE" id="PS50817">
    <property type="entry name" value="INTEIN_N_TER"/>
    <property type="match status" value="1"/>
</dbReference>
<keyword evidence="2" id="KW-1185">Reference proteome</keyword>
<reference evidence="1" key="1">
    <citation type="submission" date="2021-01" db="EMBL/GenBank/DDBJ databases">
        <authorList>
            <consortium name="Genoscope - CEA"/>
            <person name="William W."/>
        </authorList>
    </citation>
    <scope>NUCLEOTIDE SEQUENCE</scope>
</reference>
<name>A0A8S1SZF6_9CILI</name>
<proteinExistence type="predicted"/>
<evidence type="ECO:0000313" key="1">
    <source>
        <dbReference type="EMBL" id="CAD8144124.1"/>
    </source>
</evidence>
<sequence>MGLICFKEDLQVLFDDDPIQQYNQNKDDQKVISEFPQQDENDVKVSLNHFITLSSIYDRVMLVQHKTNIQLYAMKDVINKAAYTLKYKINIQTEQNVLEITKHNFITKLYYAKYTQTELFLIIKLFQEQNYLNIINEKAK</sequence>
<comment type="caution">
    <text evidence="1">The sequence shown here is derived from an EMBL/GenBank/DDBJ whole genome shotgun (WGS) entry which is preliminary data.</text>
</comment>
<organism evidence="1 2">
    <name type="scientific">Paramecium pentaurelia</name>
    <dbReference type="NCBI Taxonomy" id="43138"/>
    <lineage>
        <taxon>Eukaryota</taxon>
        <taxon>Sar</taxon>
        <taxon>Alveolata</taxon>
        <taxon>Ciliophora</taxon>
        <taxon>Intramacronucleata</taxon>
        <taxon>Oligohymenophorea</taxon>
        <taxon>Peniculida</taxon>
        <taxon>Parameciidae</taxon>
        <taxon>Paramecium</taxon>
    </lineage>
</organism>
<gene>
    <name evidence="1" type="ORF">PPENT_87.1.T0130053</name>
</gene>
<dbReference type="EMBL" id="CAJJDO010000013">
    <property type="protein sequence ID" value="CAD8144124.1"/>
    <property type="molecule type" value="Genomic_DNA"/>
</dbReference>
<dbReference type="Proteomes" id="UP000689195">
    <property type="component" value="Unassembled WGS sequence"/>
</dbReference>